<evidence type="ECO:0000313" key="13">
    <source>
        <dbReference type="Proteomes" id="UP001258017"/>
    </source>
</evidence>
<feature type="region of interest" description="Disordered" evidence="10">
    <location>
        <begin position="168"/>
        <end position="198"/>
    </location>
</feature>
<dbReference type="PANTHER" id="PTHR15959">
    <property type="entry name" value="SYNTAXIN-18"/>
    <property type="match status" value="1"/>
</dbReference>
<sequence length="358" mass="41564">MDVSALFRAYVKTVSLRDKNLGGPSLTKPLKKARSKSVFHIKTQAVVAQITKLREFLLENRKAYLNFSNYLSNIPRMTDADRDQIDAGAQTIMSTCSQLIKELKREIAFSEVSRQNMEHREIVLLLIEDYLKNVCKIYSEQKAMRVKRAVEMRTISKLELDIKSKKNIEAENKKPMPNAIEKTNNNKENQSNSNKTNPMKIQEINEDANTPLHEELSPEDIQMFESENEQLYNELSTVTEEVRQIESKVVHIAELQEIFTEKVLDQDKDLDRLMTTVVGSTENVKEANEQIRQAIQRNAGLRVIVFYPKDIVHNGYNLYNRNCKYAYIYLYIHIRTCALVLDVPINFEMQHGFDIRKI</sequence>
<dbReference type="PANTHER" id="PTHR15959:SF0">
    <property type="entry name" value="SYNTAXIN-18"/>
    <property type="match status" value="1"/>
</dbReference>
<dbReference type="GO" id="GO:0015031">
    <property type="term" value="P:protein transport"/>
    <property type="evidence" value="ECO:0007669"/>
    <property type="project" value="UniProtKB-KW"/>
</dbReference>
<comment type="subcellular location">
    <subcellularLocation>
        <location evidence="1">Membrane</location>
        <topology evidence="1">Single-pass type IV membrane protein</topology>
    </subcellularLocation>
</comment>
<keyword evidence="3" id="KW-0813">Transport</keyword>
<comment type="similarity">
    <text evidence="2">Belongs to the syntaxin family.</text>
</comment>
<comment type="caution">
    <text evidence="12">The sequence shown here is derived from an EMBL/GenBank/DDBJ whole genome shotgun (WGS) entry which is preliminary data.</text>
</comment>
<evidence type="ECO:0000256" key="5">
    <source>
        <dbReference type="ARBA" id="ARBA00022927"/>
    </source>
</evidence>
<dbReference type="AlphaFoldDB" id="A0AAD9RE85"/>
<organism evidence="12 13">
    <name type="scientific">Odynerus spinipes</name>
    <dbReference type="NCBI Taxonomy" id="1348599"/>
    <lineage>
        <taxon>Eukaryota</taxon>
        <taxon>Metazoa</taxon>
        <taxon>Ecdysozoa</taxon>
        <taxon>Arthropoda</taxon>
        <taxon>Hexapoda</taxon>
        <taxon>Insecta</taxon>
        <taxon>Pterygota</taxon>
        <taxon>Neoptera</taxon>
        <taxon>Endopterygota</taxon>
        <taxon>Hymenoptera</taxon>
        <taxon>Apocrita</taxon>
        <taxon>Aculeata</taxon>
        <taxon>Vespoidea</taxon>
        <taxon>Vespidae</taxon>
        <taxon>Eumeninae</taxon>
        <taxon>Odynerus</taxon>
    </lineage>
</organism>
<evidence type="ECO:0000256" key="9">
    <source>
        <dbReference type="SAM" id="Coils"/>
    </source>
</evidence>
<evidence type="ECO:0000256" key="3">
    <source>
        <dbReference type="ARBA" id="ARBA00022448"/>
    </source>
</evidence>
<dbReference type="InterPro" id="IPR019529">
    <property type="entry name" value="Syntaxin-18_N"/>
</dbReference>
<keyword evidence="4" id="KW-0812">Transmembrane</keyword>
<feature type="coiled-coil region" evidence="9">
    <location>
        <begin position="277"/>
        <end position="304"/>
    </location>
</feature>
<keyword evidence="13" id="KW-1185">Reference proteome</keyword>
<evidence type="ECO:0000256" key="4">
    <source>
        <dbReference type="ARBA" id="ARBA00022692"/>
    </source>
</evidence>
<dbReference type="InterPro" id="IPR000727">
    <property type="entry name" value="T_SNARE_dom"/>
</dbReference>
<keyword evidence="6" id="KW-1133">Transmembrane helix</keyword>
<dbReference type="PROSITE" id="PS50192">
    <property type="entry name" value="T_SNARE"/>
    <property type="match status" value="1"/>
</dbReference>
<dbReference type="EMBL" id="JAIFRP010001061">
    <property type="protein sequence ID" value="KAK2577840.1"/>
    <property type="molecule type" value="Genomic_DNA"/>
</dbReference>
<evidence type="ECO:0000313" key="12">
    <source>
        <dbReference type="EMBL" id="KAK2577840.1"/>
    </source>
</evidence>
<keyword evidence="5" id="KW-0653">Protein transport</keyword>
<dbReference type="GO" id="GO:0005783">
    <property type="term" value="C:endoplasmic reticulum"/>
    <property type="evidence" value="ECO:0007669"/>
    <property type="project" value="TreeGrafter"/>
</dbReference>
<proteinExistence type="inferred from homology"/>
<gene>
    <name evidence="12" type="ORF">KPH14_001105</name>
</gene>
<evidence type="ECO:0000256" key="8">
    <source>
        <dbReference type="ARBA" id="ARBA00023136"/>
    </source>
</evidence>
<evidence type="ECO:0000259" key="11">
    <source>
        <dbReference type="PROSITE" id="PS50192"/>
    </source>
</evidence>
<evidence type="ECO:0000256" key="2">
    <source>
        <dbReference type="ARBA" id="ARBA00009063"/>
    </source>
</evidence>
<feature type="domain" description="T-SNARE coiled-coil homology" evidence="11">
    <location>
        <begin position="232"/>
        <end position="294"/>
    </location>
</feature>
<evidence type="ECO:0000256" key="10">
    <source>
        <dbReference type="SAM" id="MobiDB-lite"/>
    </source>
</evidence>
<reference evidence="12" key="1">
    <citation type="submission" date="2021-08" db="EMBL/GenBank/DDBJ databases">
        <authorList>
            <person name="Misof B."/>
            <person name="Oliver O."/>
            <person name="Podsiadlowski L."/>
            <person name="Donath A."/>
            <person name="Peters R."/>
            <person name="Mayer C."/>
            <person name="Rust J."/>
            <person name="Gunkel S."/>
            <person name="Lesny P."/>
            <person name="Martin S."/>
            <person name="Oeyen J.P."/>
            <person name="Petersen M."/>
            <person name="Panagiotis P."/>
            <person name="Wilbrandt J."/>
            <person name="Tanja T."/>
        </authorList>
    </citation>
    <scope>NUCLEOTIDE SEQUENCE</scope>
    <source>
        <strain evidence="12">GBR_01_08_01A</strain>
        <tissue evidence="12">Thorax + abdomen</tissue>
    </source>
</reference>
<dbReference type="Proteomes" id="UP001258017">
    <property type="component" value="Unassembled WGS sequence"/>
</dbReference>
<protein>
    <recommendedName>
        <fullName evidence="11">t-SNARE coiled-coil homology domain-containing protein</fullName>
    </recommendedName>
</protein>
<keyword evidence="8" id="KW-0472">Membrane</keyword>
<accession>A0AAD9RE85</accession>
<name>A0AAD9RE85_9HYME</name>
<dbReference type="Gene3D" id="1.20.5.110">
    <property type="match status" value="1"/>
</dbReference>
<dbReference type="Pfam" id="PF10496">
    <property type="entry name" value="Syntaxin-18_N"/>
    <property type="match status" value="1"/>
</dbReference>
<evidence type="ECO:0000256" key="1">
    <source>
        <dbReference type="ARBA" id="ARBA00004211"/>
    </source>
</evidence>
<dbReference type="GO" id="GO:0006890">
    <property type="term" value="P:retrograde vesicle-mediated transport, Golgi to endoplasmic reticulum"/>
    <property type="evidence" value="ECO:0007669"/>
    <property type="project" value="TreeGrafter"/>
</dbReference>
<dbReference type="SUPFAM" id="SSF58038">
    <property type="entry name" value="SNARE fusion complex"/>
    <property type="match status" value="1"/>
</dbReference>
<reference evidence="12" key="2">
    <citation type="journal article" date="2023" name="Commun. Biol.">
        <title>Intrasexual cuticular hydrocarbon dimorphism in a wasp sheds light on hydrocarbon biosynthesis genes in Hymenoptera.</title>
        <authorList>
            <person name="Moris V.C."/>
            <person name="Podsiadlowski L."/>
            <person name="Martin S."/>
            <person name="Oeyen J.P."/>
            <person name="Donath A."/>
            <person name="Petersen M."/>
            <person name="Wilbrandt J."/>
            <person name="Misof B."/>
            <person name="Liedtke D."/>
            <person name="Thamm M."/>
            <person name="Scheiner R."/>
            <person name="Schmitt T."/>
            <person name="Niehuis O."/>
        </authorList>
    </citation>
    <scope>NUCLEOTIDE SEQUENCE</scope>
    <source>
        <strain evidence="12">GBR_01_08_01A</strain>
    </source>
</reference>
<evidence type="ECO:0000256" key="7">
    <source>
        <dbReference type="ARBA" id="ARBA00023054"/>
    </source>
</evidence>
<dbReference type="GO" id="GO:0031201">
    <property type="term" value="C:SNARE complex"/>
    <property type="evidence" value="ECO:0007669"/>
    <property type="project" value="TreeGrafter"/>
</dbReference>
<feature type="coiled-coil region" evidence="9">
    <location>
        <begin position="221"/>
        <end position="248"/>
    </location>
</feature>
<feature type="compositionally biased region" description="Low complexity" evidence="10">
    <location>
        <begin position="181"/>
        <end position="197"/>
    </location>
</feature>
<evidence type="ECO:0000256" key="6">
    <source>
        <dbReference type="ARBA" id="ARBA00022989"/>
    </source>
</evidence>
<keyword evidence="7 9" id="KW-0175">Coiled coil</keyword>